<evidence type="ECO:0000259" key="7">
    <source>
        <dbReference type="Pfam" id="PF03772"/>
    </source>
</evidence>
<feature type="transmembrane region" description="Helical" evidence="6">
    <location>
        <begin position="332"/>
        <end position="351"/>
    </location>
</feature>
<evidence type="ECO:0000256" key="5">
    <source>
        <dbReference type="ARBA" id="ARBA00023136"/>
    </source>
</evidence>
<dbReference type="EMBL" id="CP040749">
    <property type="protein sequence ID" value="QCX40839.1"/>
    <property type="molecule type" value="Genomic_DNA"/>
</dbReference>
<evidence type="ECO:0000256" key="2">
    <source>
        <dbReference type="ARBA" id="ARBA00022475"/>
    </source>
</evidence>
<dbReference type="InterPro" id="IPR052159">
    <property type="entry name" value="Competence_DNA_uptake"/>
</dbReference>
<feature type="transmembrane region" description="Helical" evidence="6">
    <location>
        <begin position="414"/>
        <end position="441"/>
    </location>
</feature>
<reference evidence="9 10" key="1">
    <citation type="submission" date="2019-05" db="EMBL/GenBank/DDBJ databases">
        <title>Algicella ahnfeltiae gen. nov., sp. nov., a novel marine bacterium of the family Flavobacteriaceae isolated from a red alga.</title>
        <authorList>
            <person name="Nedashkovskaya O.I."/>
            <person name="Kukhlevskiy A.D."/>
            <person name="Kim S.-G."/>
            <person name="Zhukova N.V."/>
            <person name="Mikhailov V.V."/>
        </authorList>
    </citation>
    <scope>NUCLEOTIDE SEQUENCE [LARGE SCALE GENOMIC DNA]</scope>
    <source>
        <strain evidence="9 10">10Alg115</strain>
    </source>
</reference>
<protein>
    <submittedName>
        <fullName evidence="9">ComEC family competence protein</fullName>
    </submittedName>
</protein>
<feature type="transmembrane region" description="Helical" evidence="6">
    <location>
        <begin position="385"/>
        <end position="408"/>
    </location>
</feature>
<feature type="domain" description="ComEC/Rec2-related protein" evidence="7">
    <location>
        <begin position="232"/>
        <end position="500"/>
    </location>
</feature>
<dbReference type="NCBIfam" id="TIGR00360">
    <property type="entry name" value="ComEC_N-term"/>
    <property type="match status" value="1"/>
</dbReference>
<feature type="transmembrane region" description="Helical" evidence="6">
    <location>
        <begin position="7"/>
        <end position="25"/>
    </location>
</feature>
<feature type="transmembrane region" description="Helical" evidence="6">
    <location>
        <begin position="57"/>
        <end position="78"/>
    </location>
</feature>
<evidence type="ECO:0000259" key="8">
    <source>
        <dbReference type="Pfam" id="PF13567"/>
    </source>
</evidence>
<dbReference type="AlphaFoldDB" id="A0A5B7TVI4"/>
<dbReference type="InterPro" id="IPR004477">
    <property type="entry name" value="ComEC_N"/>
</dbReference>
<evidence type="ECO:0000256" key="3">
    <source>
        <dbReference type="ARBA" id="ARBA00022692"/>
    </source>
</evidence>
<sequence>MKILKYIPAQLVFFLIIGIVLGFYIQLSLFLISAFLVFSILLLLITYLLSKKKENQYHYFTFCTYAVFILIGFASVTFKNPNVNEKNYLNHLSDNSNETELIIVDILKPNAYYDSYIAKVVSINGAQSVGKIKLNILIDSIKNDFSIDDKIMVFENFKEIDKPLNPFQFNYKNYLIKQQVHHQMTIYDGAIIPLNNNKTSLKGLAHSFRKKINSSLLDNGFEGDELAIINALLLGQRQEISKEIIENYQNAGAIHILAVSGLHVGIILLLLNFLFTPLERLKQGKIIKLSIVVLILWAFAFIAGLSASVIRAVTMFTAVAIALATKKEINTYKTLLISVFFLLLFNPFYLFEVGFQLSYLAVFFIVWVQPKLYNLWKPKYKVIDYTWQLFTVSIAAQLGVLPLSLYYFHQFPGLFFVANLIIIPFLGLILGFGIFVILLALLDILPNFIANVYEEVISILNATVGWIGKQESFLFQNISFTIISTILSYAVIITFFKWFETKNKSLLKYALIAVVLFQSNLILEKYNTQHGSEFVIFNKPRYSILLNRNGNKTSIEHNFDSIAHKGLIKDYLIGTNSKLESDENLIKNTYQFGAKRLIVIDSFSIYKNLNINPEIIWLRNSPKLNLDRLIDQMNPKTIIADASNYKNLVEQWQKTSKTNNIHFHYTVKDGAFMEKY</sequence>
<dbReference type="GO" id="GO:0005886">
    <property type="term" value="C:plasma membrane"/>
    <property type="evidence" value="ECO:0007669"/>
    <property type="project" value="UniProtKB-SubCell"/>
</dbReference>
<dbReference type="InterPro" id="IPR025405">
    <property type="entry name" value="DUF4131"/>
</dbReference>
<feature type="transmembrane region" description="Helical" evidence="6">
    <location>
        <begin position="252"/>
        <end position="274"/>
    </location>
</feature>
<dbReference type="PANTHER" id="PTHR30619">
    <property type="entry name" value="DNA INTERNALIZATION/COMPETENCE PROTEIN COMEC/REC2"/>
    <property type="match status" value="1"/>
</dbReference>
<comment type="subcellular location">
    <subcellularLocation>
        <location evidence="1">Cell membrane</location>
        <topology evidence="1">Multi-pass membrane protein</topology>
    </subcellularLocation>
</comment>
<feature type="transmembrane region" description="Helical" evidence="6">
    <location>
        <begin position="286"/>
        <end position="303"/>
    </location>
</feature>
<keyword evidence="2" id="KW-1003">Cell membrane</keyword>
<dbReference type="Pfam" id="PF03772">
    <property type="entry name" value="Competence"/>
    <property type="match status" value="1"/>
</dbReference>
<dbReference type="OrthoDB" id="9761531at2"/>
<evidence type="ECO:0000313" key="10">
    <source>
        <dbReference type="Proteomes" id="UP000306229"/>
    </source>
</evidence>
<organism evidence="9 10">
    <name type="scientific">Aureibaculum algae</name>
    <dbReference type="NCBI Taxonomy" id="2584122"/>
    <lineage>
        <taxon>Bacteria</taxon>
        <taxon>Pseudomonadati</taxon>
        <taxon>Bacteroidota</taxon>
        <taxon>Flavobacteriia</taxon>
        <taxon>Flavobacteriales</taxon>
        <taxon>Flavobacteriaceae</taxon>
        <taxon>Aureibaculum</taxon>
    </lineage>
</organism>
<feature type="domain" description="DUF4131" evidence="8">
    <location>
        <begin position="30"/>
        <end position="189"/>
    </location>
</feature>
<feature type="transmembrane region" description="Helical" evidence="6">
    <location>
        <begin position="474"/>
        <end position="499"/>
    </location>
</feature>
<gene>
    <name evidence="9" type="ORF">FF125_21215</name>
</gene>
<evidence type="ECO:0000256" key="1">
    <source>
        <dbReference type="ARBA" id="ARBA00004651"/>
    </source>
</evidence>
<keyword evidence="10" id="KW-1185">Reference proteome</keyword>
<dbReference type="KEGG" id="fbe:FF125_21215"/>
<evidence type="ECO:0000256" key="6">
    <source>
        <dbReference type="SAM" id="Phobius"/>
    </source>
</evidence>
<feature type="transmembrane region" description="Helical" evidence="6">
    <location>
        <begin position="31"/>
        <end position="50"/>
    </location>
</feature>
<proteinExistence type="predicted"/>
<accession>A0A5B7TVI4</accession>
<keyword evidence="4 6" id="KW-1133">Transmembrane helix</keyword>
<keyword evidence="3 6" id="KW-0812">Transmembrane</keyword>
<dbReference type="RefSeq" id="WP_138952131.1">
    <property type="nucleotide sequence ID" value="NZ_CP040749.1"/>
</dbReference>
<keyword evidence="5 6" id="KW-0472">Membrane</keyword>
<dbReference type="Pfam" id="PF13567">
    <property type="entry name" value="DUF4131"/>
    <property type="match status" value="1"/>
</dbReference>
<dbReference type="Proteomes" id="UP000306229">
    <property type="component" value="Chromosome"/>
</dbReference>
<dbReference type="PANTHER" id="PTHR30619:SF1">
    <property type="entry name" value="RECOMBINATION PROTEIN 2"/>
    <property type="match status" value="1"/>
</dbReference>
<evidence type="ECO:0000256" key="4">
    <source>
        <dbReference type="ARBA" id="ARBA00022989"/>
    </source>
</evidence>
<evidence type="ECO:0000313" key="9">
    <source>
        <dbReference type="EMBL" id="QCX40839.1"/>
    </source>
</evidence>
<name>A0A5B7TVI4_9FLAO</name>